<dbReference type="PANTHER" id="PTHR33778:SF1">
    <property type="entry name" value="MAGNESIUM TRANSPORTER YHID-RELATED"/>
    <property type="match status" value="1"/>
</dbReference>
<dbReference type="Pfam" id="PF02308">
    <property type="entry name" value="MgtC"/>
    <property type="match status" value="1"/>
</dbReference>
<dbReference type="InterPro" id="IPR049177">
    <property type="entry name" value="MgtC_SapB_SrpB_YhiD_N"/>
</dbReference>
<evidence type="ECO:0000256" key="1">
    <source>
        <dbReference type="ARBA" id="ARBA00004651"/>
    </source>
</evidence>
<feature type="transmembrane region" description="Helical" evidence="7">
    <location>
        <begin position="6"/>
        <end position="24"/>
    </location>
</feature>
<dbReference type="AlphaFoldDB" id="A0A7S8EDY2"/>
<evidence type="ECO:0000259" key="8">
    <source>
        <dbReference type="Pfam" id="PF02308"/>
    </source>
</evidence>
<feature type="transmembrane region" description="Helical" evidence="7">
    <location>
        <begin position="63"/>
        <end position="82"/>
    </location>
</feature>
<feature type="domain" description="MgtC/SapB/SrpB/YhiD N-terminal" evidence="8">
    <location>
        <begin position="13"/>
        <end position="133"/>
    </location>
</feature>
<evidence type="ECO:0000256" key="5">
    <source>
        <dbReference type="ARBA" id="ARBA00022989"/>
    </source>
</evidence>
<evidence type="ECO:0000256" key="3">
    <source>
        <dbReference type="ARBA" id="ARBA00022475"/>
    </source>
</evidence>
<sequence length="147" mass="15248">MSLEQEVLAIVQLVLAAVFSGLIGMDRERRDKSAGFRTHMLAGIGACLFTILSLQAFPEADTSRVAASVVSGIGFLGAGVIVKRGGTTHDLTTAASVWSTAAVGMAVGAGAYVLAAGGTVVIWVVLEIVRRFSKDDDAKSNEAHTVK</sequence>
<evidence type="ECO:0000313" key="9">
    <source>
        <dbReference type="EMBL" id="QPC85207.1"/>
    </source>
</evidence>
<proteinExistence type="inferred from homology"/>
<keyword evidence="4 7" id="KW-0812">Transmembrane</keyword>
<organism evidence="9 10">
    <name type="scientific">Phototrophicus methaneseepsis</name>
    <dbReference type="NCBI Taxonomy" id="2710758"/>
    <lineage>
        <taxon>Bacteria</taxon>
        <taxon>Bacillati</taxon>
        <taxon>Chloroflexota</taxon>
        <taxon>Candidatus Thermofontia</taxon>
        <taxon>Phototrophicales</taxon>
        <taxon>Phototrophicaceae</taxon>
        <taxon>Phototrophicus</taxon>
    </lineage>
</organism>
<dbReference type="KEGG" id="pmet:G4Y79_13640"/>
<gene>
    <name evidence="9" type="ORF">G4Y79_13640</name>
</gene>
<name>A0A7S8EDY2_9CHLR</name>
<keyword evidence="3" id="KW-1003">Cell membrane</keyword>
<dbReference type="Proteomes" id="UP000594468">
    <property type="component" value="Chromosome"/>
</dbReference>
<evidence type="ECO:0000313" key="10">
    <source>
        <dbReference type="Proteomes" id="UP000594468"/>
    </source>
</evidence>
<protein>
    <submittedName>
        <fullName evidence="9">MgtC/SapB family protein</fullName>
    </submittedName>
</protein>
<feature type="transmembrane region" description="Helical" evidence="7">
    <location>
        <begin position="103"/>
        <end position="126"/>
    </location>
</feature>
<keyword evidence="10" id="KW-1185">Reference proteome</keyword>
<dbReference type="PRINTS" id="PR01837">
    <property type="entry name" value="MGTCSAPBPROT"/>
</dbReference>
<comment type="subcellular location">
    <subcellularLocation>
        <location evidence="1">Cell membrane</location>
        <topology evidence="1">Multi-pass membrane protein</topology>
    </subcellularLocation>
</comment>
<evidence type="ECO:0000256" key="2">
    <source>
        <dbReference type="ARBA" id="ARBA00009298"/>
    </source>
</evidence>
<reference evidence="9 10" key="1">
    <citation type="submission" date="2020-02" db="EMBL/GenBank/DDBJ databases">
        <authorList>
            <person name="Zheng R.K."/>
            <person name="Sun C.M."/>
        </authorList>
    </citation>
    <scope>NUCLEOTIDE SEQUENCE [LARGE SCALE GENOMIC DNA]</scope>
    <source>
        <strain evidence="10">rifampicinis</strain>
    </source>
</reference>
<evidence type="ECO:0000256" key="6">
    <source>
        <dbReference type="ARBA" id="ARBA00023136"/>
    </source>
</evidence>
<keyword evidence="5 7" id="KW-1133">Transmembrane helix</keyword>
<evidence type="ECO:0000256" key="7">
    <source>
        <dbReference type="SAM" id="Phobius"/>
    </source>
</evidence>
<dbReference type="GO" id="GO:0005886">
    <property type="term" value="C:plasma membrane"/>
    <property type="evidence" value="ECO:0007669"/>
    <property type="project" value="UniProtKB-SubCell"/>
</dbReference>
<evidence type="ECO:0000256" key="4">
    <source>
        <dbReference type="ARBA" id="ARBA00022692"/>
    </source>
</evidence>
<keyword evidence="6 7" id="KW-0472">Membrane</keyword>
<dbReference type="PANTHER" id="PTHR33778">
    <property type="entry name" value="PROTEIN MGTC"/>
    <property type="match status" value="1"/>
</dbReference>
<comment type="similarity">
    <text evidence="2">Belongs to the MgtC/SapB family.</text>
</comment>
<accession>A0A7S8EDY2</accession>
<dbReference type="InterPro" id="IPR003416">
    <property type="entry name" value="MgtC/SapB/SrpB/YhiD_fam"/>
</dbReference>
<dbReference type="EMBL" id="CP062983">
    <property type="protein sequence ID" value="QPC85207.1"/>
    <property type="molecule type" value="Genomic_DNA"/>
</dbReference>
<feature type="transmembrane region" description="Helical" evidence="7">
    <location>
        <begin position="36"/>
        <end position="57"/>
    </location>
</feature>